<dbReference type="EMBL" id="JAQQXQ010000003">
    <property type="protein sequence ID" value="MDC8754074.1"/>
    <property type="molecule type" value="Genomic_DNA"/>
</dbReference>
<dbReference type="Gene3D" id="3.30.9.10">
    <property type="entry name" value="D-Amino Acid Oxidase, subunit A, domain 2"/>
    <property type="match status" value="1"/>
</dbReference>
<dbReference type="PANTHER" id="PTHR13847:SF287">
    <property type="entry name" value="FAD-DEPENDENT OXIDOREDUCTASE DOMAIN-CONTAINING PROTEIN 1"/>
    <property type="match status" value="1"/>
</dbReference>
<comment type="caution">
    <text evidence="3">The sequence shown here is derived from an EMBL/GenBank/DDBJ whole genome shotgun (WGS) entry which is preliminary data.</text>
</comment>
<dbReference type="InterPro" id="IPR006076">
    <property type="entry name" value="FAD-dep_OxRdtase"/>
</dbReference>
<name>A0ABT5JN41_9SPHN</name>
<protein>
    <submittedName>
        <fullName evidence="3">FAD-dependent oxidoreductase</fullName>
    </submittedName>
</protein>
<keyword evidence="4" id="KW-1185">Reference proteome</keyword>
<dbReference type="RefSeq" id="WP_273676839.1">
    <property type="nucleotide sequence ID" value="NZ_JAQQXQ010000003.1"/>
</dbReference>
<reference evidence="3 4" key="1">
    <citation type="submission" date="2022-10" db="EMBL/GenBank/DDBJ databases">
        <title>Erythrobacter sp. sf7 Genome sequencing.</title>
        <authorList>
            <person name="Park S."/>
        </authorList>
    </citation>
    <scope>NUCLEOTIDE SEQUENCE [LARGE SCALE GENOMIC DNA]</scope>
    <source>
        <strain evidence="4">sf7</strain>
    </source>
</reference>
<dbReference type="Gene3D" id="3.50.50.60">
    <property type="entry name" value="FAD/NAD(P)-binding domain"/>
    <property type="match status" value="1"/>
</dbReference>
<proteinExistence type="predicted"/>
<dbReference type="Proteomes" id="UP001216558">
    <property type="component" value="Unassembled WGS sequence"/>
</dbReference>
<keyword evidence="1" id="KW-0560">Oxidoreductase</keyword>
<sequence length="372" mass="39855">MIMYDFAVIGAGMAGASIAAELAPHARVLLLEAEDAPGYHATGRSAAFWDECYGGPGVVPLTLASGPYLREHGFLTTRGALHLGRAADRAAMDDFLATFAGTGATIERLGRDDIIRRVPGLRPDWIEAIHEPACADIDVAGLHQHYLGRARRGGVEVVCRARVGQLQREAGGWRIATAAGAEYRAARLINAAGAWADGIAALAGVRPLSIRPYRRTMAQLRVDPPAPADLPLVLDINGTFYFKPDGGRLWLSPHDEIPAEPGDAAPDEIDIAIAIDRFEQVTGWRIAAVERRWAGLRSFAPDRLPVYGFDQAENAFFWFAGQGGFGIQTAPAAARLGAQLALGLDADAMTQALDPAAYSPARFAQERKLRSA</sequence>
<evidence type="ECO:0000256" key="1">
    <source>
        <dbReference type="ARBA" id="ARBA00023002"/>
    </source>
</evidence>
<dbReference type="Pfam" id="PF01266">
    <property type="entry name" value="DAO"/>
    <property type="match status" value="1"/>
</dbReference>
<accession>A0ABT5JN41</accession>
<dbReference type="SUPFAM" id="SSF51905">
    <property type="entry name" value="FAD/NAD(P)-binding domain"/>
    <property type="match status" value="1"/>
</dbReference>
<dbReference type="PANTHER" id="PTHR13847">
    <property type="entry name" value="SARCOSINE DEHYDROGENASE-RELATED"/>
    <property type="match status" value="1"/>
</dbReference>
<dbReference type="InterPro" id="IPR036188">
    <property type="entry name" value="FAD/NAD-bd_sf"/>
</dbReference>
<gene>
    <name evidence="3" type="ORF">OIK40_05375</name>
</gene>
<feature type="domain" description="FAD dependent oxidoreductase" evidence="2">
    <location>
        <begin position="5"/>
        <end position="340"/>
    </location>
</feature>
<organism evidence="3 4">
    <name type="scientific">Erythrobacter fulvus</name>
    <dbReference type="NCBI Taxonomy" id="2987523"/>
    <lineage>
        <taxon>Bacteria</taxon>
        <taxon>Pseudomonadati</taxon>
        <taxon>Pseudomonadota</taxon>
        <taxon>Alphaproteobacteria</taxon>
        <taxon>Sphingomonadales</taxon>
        <taxon>Erythrobacteraceae</taxon>
        <taxon>Erythrobacter/Porphyrobacter group</taxon>
        <taxon>Erythrobacter</taxon>
    </lineage>
</organism>
<evidence type="ECO:0000259" key="2">
    <source>
        <dbReference type="Pfam" id="PF01266"/>
    </source>
</evidence>
<evidence type="ECO:0000313" key="4">
    <source>
        <dbReference type="Proteomes" id="UP001216558"/>
    </source>
</evidence>
<evidence type="ECO:0000313" key="3">
    <source>
        <dbReference type="EMBL" id="MDC8754074.1"/>
    </source>
</evidence>